<proteinExistence type="predicted"/>
<protein>
    <submittedName>
        <fullName evidence="1">Uncharacterized protein</fullName>
    </submittedName>
</protein>
<evidence type="ECO:0000313" key="2">
    <source>
        <dbReference type="EMBL" id="COW80314.1"/>
    </source>
</evidence>
<evidence type="ECO:0000313" key="3">
    <source>
        <dbReference type="Proteomes" id="UP000038802"/>
    </source>
</evidence>
<dbReference type="AlphaFoldDB" id="A0A0U0SHD2"/>
<dbReference type="Proteomes" id="UP000044938">
    <property type="component" value="Unassembled WGS sequence"/>
</dbReference>
<organism evidence="1 3">
    <name type="scientific">Mycobacterium tuberculosis</name>
    <dbReference type="NCBI Taxonomy" id="1773"/>
    <lineage>
        <taxon>Bacteria</taxon>
        <taxon>Bacillati</taxon>
        <taxon>Actinomycetota</taxon>
        <taxon>Actinomycetes</taxon>
        <taxon>Mycobacteriales</taxon>
        <taxon>Mycobacteriaceae</taxon>
        <taxon>Mycobacterium</taxon>
        <taxon>Mycobacterium tuberculosis complex</taxon>
    </lineage>
</organism>
<dbReference type="EMBL" id="CSAE01000104">
    <property type="protein sequence ID" value="COV38840.1"/>
    <property type="molecule type" value="Genomic_DNA"/>
</dbReference>
<gene>
    <name evidence="1" type="ORF">ERS007703_01286</name>
    <name evidence="2" type="ORF">ERS007720_03314</name>
</gene>
<dbReference type="Proteomes" id="UP000038802">
    <property type="component" value="Unassembled WGS sequence"/>
</dbReference>
<sequence>MIAKGNRRIRVGQLLGAALVAAFALTAVGCTIQMPQPPLPQQELRR</sequence>
<evidence type="ECO:0000313" key="4">
    <source>
        <dbReference type="Proteomes" id="UP000044938"/>
    </source>
</evidence>
<dbReference type="PROSITE" id="PS51257">
    <property type="entry name" value="PROKAR_LIPOPROTEIN"/>
    <property type="match status" value="1"/>
</dbReference>
<reference evidence="3 4" key="2">
    <citation type="submission" date="2015-03" db="EMBL/GenBank/DDBJ databases">
        <authorList>
            <consortium name="Pathogen Informatics"/>
        </authorList>
    </citation>
    <scope>NUCLEOTIDE SEQUENCE [LARGE SCALE GENOMIC DNA]</scope>
    <source>
        <strain evidence="3">K00500041</strain>
        <strain evidence="2 4">M09401471</strain>
    </source>
</reference>
<evidence type="ECO:0000313" key="1">
    <source>
        <dbReference type="EMBL" id="COV38840.1"/>
    </source>
</evidence>
<reference evidence="1" key="1">
    <citation type="submission" date="2015-03" db="EMBL/GenBank/DDBJ databases">
        <authorList>
            <person name="Murphy D."/>
        </authorList>
    </citation>
    <scope>NUCLEOTIDE SEQUENCE [LARGE SCALE GENOMIC DNA]</scope>
    <source>
        <strain evidence="1">K00500041</strain>
    </source>
</reference>
<dbReference type="EMBL" id="CSAJ01000517">
    <property type="protein sequence ID" value="COW80314.1"/>
    <property type="molecule type" value="Genomic_DNA"/>
</dbReference>
<name>A0A0U0SHD2_MYCTX</name>
<accession>A0A0U0SHD2</accession>